<accession>A0A090KZA2</accession>
<name>A0A090KZA2_STRRB</name>
<feature type="transmembrane region" description="Helical" evidence="1">
    <location>
        <begin position="119"/>
        <end position="140"/>
    </location>
</feature>
<keyword evidence="1" id="KW-0812">Transmembrane</keyword>
<keyword evidence="1" id="KW-0472">Membrane</keyword>
<keyword evidence="3" id="KW-1185">Reference proteome</keyword>
<evidence type="ECO:0000313" key="5">
    <source>
        <dbReference type="WormBase" id="SRAE_1000100600"/>
    </source>
</evidence>
<evidence type="ECO:0000313" key="4">
    <source>
        <dbReference type="WBParaSite" id="SRAE_1000100600.1"/>
    </source>
</evidence>
<proteinExistence type="predicted"/>
<dbReference type="CTD" id="36375101"/>
<dbReference type="GeneID" id="36375101"/>
<organism evidence="2">
    <name type="scientific">Strongyloides ratti</name>
    <name type="common">Parasitic roundworm</name>
    <dbReference type="NCBI Taxonomy" id="34506"/>
    <lineage>
        <taxon>Eukaryota</taxon>
        <taxon>Metazoa</taxon>
        <taxon>Ecdysozoa</taxon>
        <taxon>Nematoda</taxon>
        <taxon>Chromadorea</taxon>
        <taxon>Rhabditida</taxon>
        <taxon>Tylenchina</taxon>
        <taxon>Panagrolaimomorpha</taxon>
        <taxon>Strongyloidoidea</taxon>
        <taxon>Strongyloididae</taxon>
        <taxon>Strongyloides</taxon>
    </lineage>
</organism>
<sequence>MEASTKFFLSGSLLCLLLERIIFFLALHFGISKDFETFNIYYLDNLYPETIIVNFTTTSYIFNIFLITGVIFDVSKCCSSKLILYLIAIIGFIFFLTSLYLNVNYLYIQNITSTTEFKIVLFIQTIYYLIHCAYQMLACFCRKDRKTLLTEAIVT</sequence>
<dbReference type="WormBase" id="SRAE_1000100600">
    <property type="protein sequence ID" value="SRP09140"/>
    <property type="gene ID" value="WBGene00257606"/>
</dbReference>
<feature type="transmembrane region" description="Helical" evidence="1">
    <location>
        <begin position="51"/>
        <end position="72"/>
    </location>
</feature>
<dbReference type="EMBL" id="LN609528">
    <property type="protein sequence ID" value="CEF62736.1"/>
    <property type="molecule type" value="Genomic_DNA"/>
</dbReference>
<evidence type="ECO:0000313" key="3">
    <source>
        <dbReference type="Proteomes" id="UP000035682"/>
    </source>
</evidence>
<protein>
    <submittedName>
        <fullName evidence="2 4">Uncharacterized protein</fullName>
    </submittedName>
</protein>
<feature type="transmembrane region" description="Helical" evidence="1">
    <location>
        <begin position="84"/>
        <end position="107"/>
    </location>
</feature>
<reference evidence="4" key="2">
    <citation type="submission" date="2020-12" db="UniProtKB">
        <authorList>
            <consortium name="WormBaseParasite"/>
        </authorList>
    </citation>
    <scope>IDENTIFICATION</scope>
</reference>
<dbReference type="RefSeq" id="XP_024501938.1">
    <property type="nucleotide sequence ID" value="XM_024647906.1"/>
</dbReference>
<dbReference type="WBParaSite" id="SRAE_1000100600.1">
    <property type="protein sequence ID" value="SRAE_1000100600.1"/>
    <property type="gene ID" value="WBGene00257606"/>
</dbReference>
<gene>
    <name evidence="2 4 5" type="ORF">SRAE_1000100600</name>
</gene>
<evidence type="ECO:0000256" key="1">
    <source>
        <dbReference type="SAM" id="Phobius"/>
    </source>
</evidence>
<keyword evidence="1" id="KW-1133">Transmembrane helix</keyword>
<feature type="transmembrane region" description="Helical" evidence="1">
    <location>
        <begin position="7"/>
        <end position="31"/>
    </location>
</feature>
<evidence type="ECO:0000313" key="2">
    <source>
        <dbReference type="EMBL" id="CEF62736.1"/>
    </source>
</evidence>
<reference evidence="2 3" key="1">
    <citation type="submission" date="2014-09" db="EMBL/GenBank/DDBJ databases">
        <authorList>
            <person name="Martin A.A."/>
        </authorList>
    </citation>
    <scope>NUCLEOTIDE SEQUENCE</scope>
    <source>
        <strain evidence="3">ED321</strain>
        <strain evidence="2">ED321 Heterogonic</strain>
    </source>
</reference>
<dbReference type="AlphaFoldDB" id="A0A090KZA2"/>
<dbReference type="Proteomes" id="UP000035682">
    <property type="component" value="Unplaced"/>
</dbReference>